<reference evidence="1 2" key="1">
    <citation type="journal article" date="2023" name="ACS Omega">
        <title>Identification of the Neoaspergillic Acid Biosynthesis Gene Cluster by Establishing an In Vitro CRISPR-Ribonucleoprotein Genetic System in Aspergillus melleus.</title>
        <authorList>
            <person name="Yuan B."/>
            <person name="Grau M.F."/>
            <person name="Murata R.M."/>
            <person name="Torok T."/>
            <person name="Venkateswaran K."/>
            <person name="Stajich J.E."/>
            <person name="Wang C.C.C."/>
        </authorList>
    </citation>
    <scope>NUCLEOTIDE SEQUENCE [LARGE SCALE GENOMIC DNA]</scope>
    <source>
        <strain evidence="1 2">IMV 1140</strain>
    </source>
</reference>
<gene>
    <name evidence="1" type="ORF">N8T08_010816</name>
</gene>
<protein>
    <submittedName>
        <fullName evidence="1">Uncharacterized protein</fullName>
    </submittedName>
</protein>
<proteinExistence type="predicted"/>
<evidence type="ECO:0000313" key="2">
    <source>
        <dbReference type="Proteomes" id="UP001177260"/>
    </source>
</evidence>
<comment type="caution">
    <text evidence="1">The sequence shown here is derived from an EMBL/GenBank/DDBJ whole genome shotgun (WGS) entry which is preliminary data.</text>
</comment>
<evidence type="ECO:0000313" key="1">
    <source>
        <dbReference type="EMBL" id="KAK1148172.1"/>
    </source>
</evidence>
<dbReference type="Proteomes" id="UP001177260">
    <property type="component" value="Unassembled WGS sequence"/>
</dbReference>
<name>A0ACC3BCE8_9EURO</name>
<accession>A0ACC3BCE8</accession>
<dbReference type="EMBL" id="JAOPJF010000009">
    <property type="protein sequence ID" value="KAK1148172.1"/>
    <property type="molecule type" value="Genomic_DNA"/>
</dbReference>
<keyword evidence="2" id="KW-1185">Reference proteome</keyword>
<organism evidence="1 2">
    <name type="scientific">Aspergillus melleus</name>
    <dbReference type="NCBI Taxonomy" id="138277"/>
    <lineage>
        <taxon>Eukaryota</taxon>
        <taxon>Fungi</taxon>
        <taxon>Dikarya</taxon>
        <taxon>Ascomycota</taxon>
        <taxon>Pezizomycotina</taxon>
        <taxon>Eurotiomycetes</taxon>
        <taxon>Eurotiomycetidae</taxon>
        <taxon>Eurotiales</taxon>
        <taxon>Aspergillaceae</taxon>
        <taxon>Aspergillus</taxon>
        <taxon>Aspergillus subgen. Circumdati</taxon>
    </lineage>
</organism>
<sequence length="539" mass="60884">MRYTHEFQSFSMRISDAIRSASKMLAKHSIPYWSPRYGAHMCSDLSMPALLGYFMAMLYNPNNITPEVSPLTTAVEAEVGSQFCRLFGYNVGNGNDGKVPGWGHVTCDGTVANIEAMWVARNLKYYPLTLWLAITESDLGFIADRVLVRTCIGEEKLFKDLDTWELLNLRPETILDLPAMLHRTFGISARFLGSVLARYSVQKVGKEVLDRIFGIENQMQFLLGKMSHYSWEKGGGVLGIGSNNLMAACWATLTSSTDSFICVPFNEVPIGRDSIQRDILDRSYDGIVKDKAAEQQDHQTIPLLRNLGSDLNINAFALNWRYSDGTLNTDIEEANDLMRRVVKMLSIDSPNADPAKVPLIAHHSLSRNNHDPIYPDEMPFYLYGSPLEWHISHIMVRAPNVVLDASNIHLTLDNNTRLPSAEIRRTLILTFADIHEASRHPFQESNAELGPSFFFRSGERFRVNLWKNPGQWREEHGGVSLMERLRGTRGAKVATGWVQLGENVFVDVEDVNRDEDGIKPCYDGDGRDWLDEFELMGKN</sequence>